<dbReference type="RefSeq" id="WP_344249348.1">
    <property type="nucleotide sequence ID" value="NZ_BAAAPM010000006.1"/>
</dbReference>
<dbReference type="InterPro" id="IPR036890">
    <property type="entry name" value="HATPase_C_sf"/>
</dbReference>
<gene>
    <name evidence="14" type="ORF">GCM10009809_30310</name>
</gene>
<keyword evidence="9" id="KW-0902">Two-component regulatory system</keyword>
<dbReference type="InterPro" id="IPR003660">
    <property type="entry name" value="HAMP_dom"/>
</dbReference>
<evidence type="ECO:0000256" key="10">
    <source>
        <dbReference type="SAM" id="MobiDB-lite"/>
    </source>
</evidence>
<dbReference type="InterPro" id="IPR005467">
    <property type="entry name" value="His_kinase_dom"/>
</dbReference>
<dbReference type="InterPro" id="IPR003594">
    <property type="entry name" value="HATPase_dom"/>
</dbReference>
<keyword evidence="8 11" id="KW-1133">Transmembrane helix</keyword>
<evidence type="ECO:0000313" key="14">
    <source>
        <dbReference type="EMBL" id="GAA1732803.1"/>
    </source>
</evidence>
<feature type="transmembrane region" description="Helical" evidence="11">
    <location>
        <begin position="57"/>
        <end position="78"/>
    </location>
</feature>
<evidence type="ECO:0000256" key="3">
    <source>
        <dbReference type="ARBA" id="ARBA00012438"/>
    </source>
</evidence>
<feature type="domain" description="Histidine kinase" evidence="12">
    <location>
        <begin position="190"/>
        <end position="424"/>
    </location>
</feature>
<feature type="region of interest" description="Disordered" evidence="10">
    <location>
        <begin position="319"/>
        <end position="346"/>
    </location>
</feature>
<comment type="caution">
    <text evidence="14">The sequence shown here is derived from an EMBL/GenBank/DDBJ whole genome shotgun (WGS) entry which is preliminary data.</text>
</comment>
<proteinExistence type="predicted"/>
<dbReference type="Gene3D" id="6.10.340.10">
    <property type="match status" value="1"/>
</dbReference>
<evidence type="ECO:0000259" key="13">
    <source>
        <dbReference type="PROSITE" id="PS50885"/>
    </source>
</evidence>
<evidence type="ECO:0000256" key="2">
    <source>
        <dbReference type="ARBA" id="ARBA00004236"/>
    </source>
</evidence>
<dbReference type="SUPFAM" id="SSF55874">
    <property type="entry name" value="ATPase domain of HSP90 chaperone/DNA topoisomerase II/histidine kinase"/>
    <property type="match status" value="1"/>
</dbReference>
<dbReference type="Proteomes" id="UP001501138">
    <property type="component" value="Unassembled WGS sequence"/>
</dbReference>
<dbReference type="CDD" id="cd00082">
    <property type="entry name" value="HisKA"/>
    <property type="match status" value="1"/>
</dbReference>
<keyword evidence="15" id="KW-1185">Reference proteome</keyword>
<evidence type="ECO:0000259" key="12">
    <source>
        <dbReference type="PROSITE" id="PS50109"/>
    </source>
</evidence>
<dbReference type="InterPro" id="IPR036097">
    <property type="entry name" value="HisK_dim/P_sf"/>
</dbReference>
<keyword evidence="6 11" id="KW-0812">Transmembrane</keyword>
<evidence type="ECO:0000256" key="1">
    <source>
        <dbReference type="ARBA" id="ARBA00000085"/>
    </source>
</evidence>
<dbReference type="SMART" id="SM00388">
    <property type="entry name" value="HisKA"/>
    <property type="match status" value="1"/>
</dbReference>
<keyword evidence="11" id="KW-0472">Membrane</keyword>
<comment type="subcellular location">
    <subcellularLocation>
        <location evidence="2">Cell membrane</location>
    </subcellularLocation>
</comment>
<dbReference type="Gene3D" id="3.30.565.10">
    <property type="entry name" value="Histidine kinase-like ATPase, C-terminal domain"/>
    <property type="match status" value="1"/>
</dbReference>
<dbReference type="EMBL" id="BAAAPM010000006">
    <property type="protein sequence ID" value="GAA1732803.1"/>
    <property type="molecule type" value="Genomic_DNA"/>
</dbReference>
<dbReference type="PANTHER" id="PTHR43304:SF1">
    <property type="entry name" value="PAC DOMAIN-CONTAINING PROTEIN"/>
    <property type="match status" value="1"/>
</dbReference>
<evidence type="ECO:0000256" key="11">
    <source>
        <dbReference type="SAM" id="Phobius"/>
    </source>
</evidence>
<accession>A0ABN2JMP0</accession>
<name>A0ABN2JMP0_9MICO</name>
<dbReference type="SUPFAM" id="SSF47384">
    <property type="entry name" value="Homodimeric domain of signal transducing histidine kinase"/>
    <property type="match status" value="1"/>
</dbReference>
<dbReference type="InterPro" id="IPR003661">
    <property type="entry name" value="HisK_dim/P_dom"/>
</dbReference>
<dbReference type="SMART" id="SM00304">
    <property type="entry name" value="HAMP"/>
    <property type="match status" value="1"/>
</dbReference>
<sequence length="436" mass="47383">MSRARPLRDVVRRLLLVVGAVLLLALGVAFVAAWRSLVLLHDGAADGAIEAARAWNQTLLVVVLVLVLLVVVLGWVLLRTMQRRVAGPLARLAASVREASKGAHEHEIRVEVPDEPGRGPAGPVAGEVAALAADVEHMRRELVQQVAEVRESHAETERAHAQLAAQARELARSNTELARSNRDLEQFAYVASHDLQEPLRKVASFTQLLQKRYGDRLDERADQYIEFAVDGARRMQRLIQDLLSFSRVGRSGAPSQDVDLERVLAQVLRDLEDRVVEAGAVVTHDPLPVVRGEPALLTMLVGNVVGNALKFRDPQHTPRVHLSARRPDGGAAGAVDDPSSEVRGSGAARDAWELACTDNGIGIDPQYAERVFVIFQRLHPKEVYSGTGIGLALVKRVVEHHGGRVWLEPADGGTTVRWTLPAATSPSGEATDAVVR</sequence>
<protein>
    <recommendedName>
        <fullName evidence="3">histidine kinase</fullName>
        <ecNumber evidence="3">2.7.13.3</ecNumber>
    </recommendedName>
</protein>
<organism evidence="14 15">
    <name type="scientific">Isoptericola hypogeus</name>
    <dbReference type="NCBI Taxonomy" id="300179"/>
    <lineage>
        <taxon>Bacteria</taxon>
        <taxon>Bacillati</taxon>
        <taxon>Actinomycetota</taxon>
        <taxon>Actinomycetes</taxon>
        <taxon>Micrococcales</taxon>
        <taxon>Promicromonosporaceae</taxon>
        <taxon>Isoptericola</taxon>
    </lineage>
</organism>
<dbReference type="InterPro" id="IPR004358">
    <property type="entry name" value="Sig_transdc_His_kin-like_C"/>
</dbReference>
<dbReference type="Gene3D" id="1.10.287.130">
    <property type="match status" value="1"/>
</dbReference>
<evidence type="ECO:0000256" key="6">
    <source>
        <dbReference type="ARBA" id="ARBA00022692"/>
    </source>
</evidence>
<evidence type="ECO:0000256" key="8">
    <source>
        <dbReference type="ARBA" id="ARBA00022989"/>
    </source>
</evidence>
<evidence type="ECO:0000256" key="5">
    <source>
        <dbReference type="ARBA" id="ARBA00022679"/>
    </source>
</evidence>
<evidence type="ECO:0000256" key="4">
    <source>
        <dbReference type="ARBA" id="ARBA00022553"/>
    </source>
</evidence>
<dbReference type="Pfam" id="PF00512">
    <property type="entry name" value="HisKA"/>
    <property type="match status" value="1"/>
</dbReference>
<comment type="catalytic activity">
    <reaction evidence="1">
        <text>ATP + protein L-histidine = ADP + protein N-phospho-L-histidine.</text>
        <dbReference type="EC" id="2.7.13.3"/>
    </reaction>
</comment>
<evidence type="ECO:0000313" key="15">
    <source>
        <dbReference type="Proteomes" id="UP001501138"/>
    </source>
</evidence>
<dbReference type="InterPro" id="IPR052162">
    <property type="entry name" value="Sensor_kinase/Photoreceptor"/>
</dbReference>
<dbReference type="SMART" id="SM00387">
    <property type="entry name" value="HATPase_c"/>
    <property type="match status" value="1"/>
</dbReference>
<keyword evidence="7" id="KW-0418">Kinase</keyword>
<feature type="domain" description="HAMP" evidence="13">
    <location>
        <begin position="83"/>
        <end position="147"/>
    </location>
</feature>
<dbReference type="PANTHER" id="PTHR43304">
    <property type="entry name" value="PHYTOCHROME-LIKE PROTEIN CPH1"/>
    <property type="match status" value="1"/>
</dbReference>
<dbReference type="Pfam" id="PF02518">
    <property type="entry name" value="HATPase_c"/>
    <property type="match status" value="1"/>
</dbReference>
<keyword evidence="4" id="KW-0597">Phosphoprotein</keyword>
<dbReference type="PROSITE" id="PS50885">
    <property type="entry name" value="HAMP"/>
    <property type="match status" value="1"/>
</dbReference>
<keyword evidence="5" id="KW-0808">Transferase</keyword>
<dbReference type="EC" id="2.7.13.3" evidence="3"/>
<dbReference type="PROSITE" id="PS50109">
    <property type="entry name" value="HIS_KIN"/>
    <property type="match status" value="1"/>
</dbReference>
<evidence type="ECO:0000256" key="9">
    <source>
        <dbReference type="ARBA" id="ARBA00023012"/>
    </source>
</evidence>
<evidence type="ECO:0000256" key="7">
    <source>
        <dbReference type="ARBA" id="ARBA00022777"/>
    </source>
</evidence>
<reference evidence="14 15" key="1">
    <citation type="journal article" date="2019" name="Int. J. Syst. Evol. Microbiol.">
        <title>The Global Catalogue of Microorganisms (GCM) 10K type strain sequencing project: providing services to taxonomists for standard genome sequencing and annotation.</title>
        <authorList>
            <consortium name="The Broad Institute Genomics Platform"/>
            <consortium name="The Broad Institute Genome Sequencing Center for Infectious Disease"/>
            <person name="Wu L."/>
            <person name="Ma J."/>
        </authorList>
    </citation>
    <scope>NUCLEOTIDE SEQUENCE [LARGE SCALE GENOMIC DNA]</scope>
    <source>
        <strain evidence="14 15">JCM 15589</strain>
    </source>
</reference>
<dbReference type="PRINTS" id="PR00344">
    <property type="entry name" value="BCTRLSENSOR"/>
</dbReference>